<evidence type="ECO:0000313" key="1">
    <source>
        <dbReference type="EMBL" id="MBJ7594840.1"/>
    </source>
</evidence>
<name>A0A2W5ZH03_9BACT</name>
<dbReference type="Proteomes" id="UP000606991">
    <property type="component" value="Unassembled WGS sequence"/>
</dbReference>
<evidence type="ECO:0000313" key="2">
    <source>
        <dbReference type="EMBL" id="PZR82076.1"/>
    </source>
</evidence>
<dbReference type="Pfam" id="PF05258">
    <property type="entry name" value="DciA"/>
    <property type="match status" value="1"/>
</dbReference>
<evidence type="ECO:0000313" key="4">
    <source>
        <dbReference type="Proteomes" id="UP000606991"/>
    </source>
</evidence>
<reference evidence="1 4" key="3">
    <citation type="submission" date="2020-10" db="EMBL/GenBank/DDBJ databases">
        <title>Ca. Dormibacterota MAGs.</title>
        <authorList>
            <person name="Montgomery K."/>
        </authorList>
    </citation>
    <scope>NUCLEOTIDE SEQUENCE [LARGE SCALE GENOMIC DNA]</scope>
    <source>
        <strain evidence="1">SC8812_S17_18</strain>
    </source>
</reference>
<sequence length="95" mass="10382">MDRLSDLIDPALRGLGVRGRVREVQVRDVFNNVVGPALAPMCQAISLERGVLLVGVANTSLSHQLHLDSVRVVALLNERLGTAAVRRLRFTTLEV</sequence>
<accession>A0A934K2X2</accession>
<organism evidence="2 3">
    <name type="scientific">Candidatus Aeolococcus gillhamiae</name>
    <dbReference type="NCBI Taxonomy" id="3127015"/>
    <lineage>
        <taxon>Bacteria</taxon>
        <taxon>Bacillati</taxon>
        <taxon>Candidatus Dormiibacterota</taxon>
        <taxon>Candidatus Dormibacteria</taxon>
        <taxon>Candidatus Aeolococcales</taxon>
        <taxon>Candidatus Aeolococcaceae</taxon>
        <taxon>Candidatus Aeolococcus</taxon>
    </lineage>
</organism>
<reference evidence="2" key="2">
    <citation type="submission" date="2018-05" db="EMBL/GenBank/DDBJ databases">
        <authorList>
            <person name="Ferrari B."/>
        </authorList>
    </citation>
    <scope>NUCLEOTIDE SEQUENCE</scope>
    <source>
        <strain evidence="2">RRmetagenome_bin12</strain>
    </source>
</reference>
<accession>A0A2W5ZH03</accession>
<evidence type="ECO:0000313" key="3">
    <source>
        <dbReference type="Proteomes" id="UP000248724"/>
    </source>
</evidence>
<dbReference type="EMBL" id="QHBU01000083">
    <property type="protein sequence ID" value="PZR82076.1"/>
    <property type="molecule type" value="Genomic_DNA"/>
</dbReference>
<dbReference type="InterPro" id="IPR007922">
    <property type="entry name" value="DciA-like"/>
</dbReference>
<gene>
    <name evidence="2" type="ORF">DLM65_04625</name>
    <name evidence="1" type="ORF">JF886_08260</name>
</gene>
<reference evidence="2 3" key="1">
    <citation type="journal article" date="2017" name="Nature">
        <title>Atmospheric trace gases support primary production in Antarctic desert surface soil.</title>
        <authorList>
            <person name="Ji M."/>
            <person name="Greening C."/>
            <person name="Vanwonterghem I."/>
            <person name="Carere C.R."/>
            <person name="Bay S.K."/>
            <person name="Steen J.A."/>
            <person name="Montgomery K."/>
            <person name="Lines T."/>
            <person name="Beardall J."/>
            <person name="van Dorst J."/>
            <person name="Snape I."/>
            <person name="Stott M.B."/>
            <person name="Hugenholtz P."/>
            <person name="Ferrari B.C."/>
        </authorList>
    </citation>
    <scope>NUCLEOTIDE SEQUENCE [LARGE SCALE GENOMIC DNA]</scope>
    <source>
        <strain evidence="2">RRmetagenome_bin12</strain>
    </source>
</reference>
<dbReference type="RefSeq" id="WP_337311396.1">
    <property type="nucleotide sequence ID" value="NZ_JAEKNS010000083.1"/>
</dbReference>
<proteinExistence type="predicted"/>
<dbReference type="PANTHER" id="PTHR36456:SF1">
    <property type="entry name" value="UPF0232 PROTEIN SCO3875"/>
    <property type="match status" value="1"/>
</dbReference>
<protein>
    <submittedName>
        <fullName evidence="1">DUF721 domain-containing protein</fullName>
    </submittedName>
</protein>
<dbReference type="AlphaFoldDB" id="A0A2W5ZH03"/>
<dbReference type="Proteomes" id="UP000248724">
    <property type="component" value="Unassembled WGS sequence"/>
</dbReference>
<dbReference type="PANTHER" id="PTHR36456">
    <property type="entry name" value="UPF0232 PROTEIN SCO3875"/>
    <property type="match status" value="1"/>
</dbReference>
<dbReference type="EMBL" id="JAEKNS010000083">
    <property type="protein sequence ID" value="MBJ7594840.1"/>
    <property type="molecule type" value="Genomic_DNA"/>
</dbReference>
<comment type="caution">
    <text evidence="2">The sequence shown here is derived from an EMBL/GenBank/DDBJ whole genome shotgun (WGS) entry which is preliminary data.</text>
</comment>